<organism evidence="3 4">
    <name type="scientific">Candidatus Borkfalkia avistercoris</name>
    <dbReference type="NCBI Taxonomy" id="2838504"/>
    <lineage>
        <taxon>Bacteria</taxon>
        <taxon>Bacillati</taxon>
        <taxon>Bacillota</taxon>
        <taxon>Clostridia</taxon>
        <taxon>Christensenellales</taxon>
        <taxon>Christensenellaceae</taxon>
        <taxon>Candidatus Borkfalkia</taxon>
    </lineage>
</organism>
<feature type="transmembrane region" description="Helical" evidence="2">
    <location>
        <begin position="17"/>
        <end position="37"/>
    </location>
</feature>
<reference evidence="3" key="2">
    <citation type="submission" date="2021-04" db="EMBL/GenBank/DDBJ databases">
        <authorList>
            <person name="Gilroy R."/>
        </authorList>
    </citation>
    <scope>NUCLEOTIDE SEQUENCE</scope>
    <source>
        <strain evidence="3">CHK187-5294</strain>
    </source>
</reference>
<keyword evidence="2" id="KW-1133">Transmembrane helix</keyword>
<dbReference type="Proteomes" id="UP000824132">
    <property type="component" value="Unassembled WGS sequence"/>
</dbReference>
<keyword evidence="2" id="KW-0812">Transmembrane</keyword>
<dbReference type="AlphaFoldDB" id="A0A9D2CZF2"/>
<gene>
    <name evidence="3" type="ORF">H9727_05250</name>
</gene>
<evidence type="ECO:0000313" key="3">
    <source>
        <dbReference type="EMBL" id="HIZ03674.1"/>
    </source>
</evidence>
<accession>A0A9D2CZF2</accession>
<keyword evidence="2" id="KW-0472">Membrane</keyword>
<dbReference type="EMBL" id="DXCL01000026">
    <property type="protein sequence ID" value="HIZ03674.1"/>
    <property type="molecule type" value="Genomic_DNA"/>
</dbReference>
<proteinExistence type="predicted"/>
<sequence>MNKKTGGGTAAPNKTKIICIILAVVIFISAAVGITLWQTVFKNELPTETIKLPEEQQPDEENPDEDGKPVIPTETTEDVEDENGDELISGEEYELPKQLLFSTPSAQSETASKGVTLTAKVLPEGNPSQAVDWAAEWVNASSEWANGKTVSDYVTVTPLGDGSTTATVACLDGFSEQIIITVTSREYPDISATTTVDFYEQVTDISLEVFSEETQDSFACTLGENDDSFPVELEEVDSLIYGSKWKCHGLLYGRFKTVITGTVENPNLKFSLGNENYTVGDIVCVRLSFTEGYKNYLLGTGLFSEEDVERKAYFTNERVSVNKIFETYALEYREDPPLGFDPLWGNPFNVMIGKKDNSSSINEEMVEALFGYEGVAIQFTFQAGRRVDPENLLPNEIVYEKTISVKFERAAEV</sequence>
<protein>
    <submittedName>
        <fullName evidence="3">Uncharacterized protein</fullName>
    </submittedName>
</protein>
<reference evidence="3" key="1">
    <citation type="journal article" date="2021" name="PeerJ">
        <title>Extensive microbial diversity within the chicken gut microbiome revealed by metagenomics and culture.</title>
        <authorList>
            <person name="Gilroy R."/>
            <person name="Ravi A."/>
            <person name="Getino M."/>
            <person name="Pursley I."/>
            <person name="Horton D.L."/>
            <person name="Alikhan N.F."/>
            <person name="Baker D."/>
            <person name="Gharbi K."/>
            <person name="Hall N."/>
            <person name="Watson M."/>
            <person name="Adriaenssens E.M."/>
            <person name="Foster-Nyarko E."/>
            <person name="Jarju S."/>
            <person name="Secka A."/>
            <person name="Antonio M."/>
            <person name="Oren A."/>
            <person name="Chaudhuri R.R."/>
            <person name="La Ragione R."/>
            <person name="Hildebrand F."/>
            <person name="Pallen M.J."/>
        </authorList>
    </citation>
    <scope>NUCLEOTIDE SEQUENCE</scope>
    <source>
        <strain evidence="3">CHK187-5294</strain>
    </source>
</reference>
<evidence type="ECO:0000313" key="4">
    <source>
        <dbReference type="Proteomes" id="UP000824132"/>
    </source>
</evidence>
<evidence type="ECO:0000256" key="1">
    <source>
        <dbReference type="SAM" id="MobiDB-lite"/>
    </source>
</evidence>
<feature type="region of interest" description="Disordered" evidence="1">
    <location>
        <begin position="52"/>
        <end position="84"/>
    </location>
</feature>
<comment type="caution">
    <text evidence="3">The sequence shown here is derived from an EMBL/GenBank/DDBJ whole genome shotgun (WGS) entry which is preliminary data.</text>
</comment>
<feature type="compositionally biased region" description="Acidic residues" evidence="1">
    <location>
        <begin position="75"/>
        <end position="84"/>
    </location>
</feature>
<name>A0A9D2CZF2_9FIRM</name>
<evidence type="ECO:0000256" key="2">
    <source>
        <dbReference type="SAM" id="Phobius"/>
    </source>
</evidence>